<evidence type="ECO:0000256" key="3">
    <source>
        <dbReference type="ARBA" id="ARBA00022475"/>
    </source>
</evidence>
<dbReference type="SUPFAM" id="SSF161098">
    <property type="entry name" value="MetI-like"/>
    <property type="match status" value="1"/>
</dbReference>
<feature type="transmembrane region" description="Helical" evidence="7">
    <location>
        <begin position="12"/>
        <end position="32"/>
    </location>
</feature>
<dbReference type="PROSITE" id="PS50928">
    <property type="entry name" value="ABC_TM1"/>
    <property type="match status" value="1"/>
</dbReference>
<feature type="transmembrane region" description="Helical" evidence="7">
    <location>
        <begin position="110"/>
        <end position="129"/>
    </location>
</feature>
<dbReference type="InterPro" id="IPR000515">
    <property type="entry name" value="MetI-like"/>
</dbReference>
<name>A0ABV7GD70_9GAMM</name>
<accession>A0ABV7GD70</accession>
<reference evidence="10" key="1">
    <citation type="journal article" date="2019" name="Int. J. Syst. Evol. Microbiol.">
        <title>The Global Catalogue of Microorganisms (GCM) 10K type strain sequencing project: providing services to taxonomists for standard genome sequencing and annotation.</title>
        <authorList>
            <consortium name="The Broad Institute Genomics Platform"/>
            <consortium name="The Broad Institute Genome Sequencing Center for Infectious Disease"/>
            <person name="Wu L."/>
            <person name="Ma J."/>
        </authorList>
    </citation>
    <scope>NUCLEOTIDE SEQUENCE [LARGE SCALE GENOMIC DNA]</scope>
    <source>
        <strain evidence="10">KCTC 52277</strain>
    </source>
</reference>
<comment type="caution">
    <text evidence="9">The sequence shown here is derived from an EMBL/GenBank/DDBJ whole genome shotgun (WGS) entry which is preliminary data.</text>
</comment>
<evidence type="ECO:0000313" key="10">
    <source>
        <dbReference type="Proteomes" id="UP001595621"/>
    </source>
</evidence>
<organism evidence="9 10">
    <name type="scientific">Shewanella submarina</name>
    <dbReference type="NCBI Taxonomy" id="2016376"/>
    <lineage>
        <taxon>Bacteria</taxon>
        <taxon>Pseudomonadati</taxon>
        <taxon>Pseudomonadota</taxon>
        <taxon>Gammaproteobacteria</taxon>
        <taxon>Alteromonadales</taxon>
        <taxon>Shewanellaceae</taxon>
        <taxon>Shewanella</taxon>
    </lineage>
</organism>
<dbReference type="Pfam" id="PF00528">
    <property type="entry name" value="BPD_transp_1"/>
    <property type="match status" value="1"/>
</dbReference>
<evidence type="ECO:0000256" key="4">
    <source>
        <dbReference type="ARBA" id="ARBA00022692"/>
    </source>
</evidence>
<dbReference type="Proteomes" id="UP001595621">
    <property type="component" value="Unassembled WGS sequence"/>
</dbReference>
<feature type="domain" description="ABC transmembrane type-1" evidence="8">
    <location>
        <begin position="101"/>
        <end position="311"/>
    </location>
</feature>
<dbReference type="PANTHER" id="PTHR43163">
    <property type="entry name" value="DIPEPTIDE TRANSPORT SYSTEM PERMEASE PROTEIN DPPB-RELATED"/>
    <property type="match status" value="1"/>
</dbReference>
<keyword evidence="4 7" id="KW-0812">Transmembrane</keyword>
<comment type="subcellular location">
    <subcellularLocation>
        <location evidence="1 7">Cell membrane</location>
        <topology evidence="1 7">Multi-pass membrane protein</topology>
    </subcellularLocation>
</comment>
<comment type="similarity">
    <text evidence="7">Belongs to the binding-protein-dependent transport system permease family.</text>
</comment>
<feature type="transmembrane region" description="Helical" evidence="7">
    <location>
        <begin position="188"/>
        <end position="209"/>
    </location>
</feature>
<dbReference type="CDD" id="cd06261">
    <property type="entry name" value="TM_PBP2"/>
    <property type="match status" value="1"/>
</dbReference>
<evidence type="ECO:0000313" key="9">
    <source>
        <dbReference type="EMBL" id="MFC3139454.1"/>
    </source>
</evidence>
<sequence>MTKKLVEVGLAALRLSLQLMLVLLLIWGLLAASPLDPLNVYLGGNRFGVSAEQQTVLMQQLGLNLSAGERLCDWLAAASQGYLGYSALFHQDVSQVIAERLPLSVLLMSLAWLGSLVLGYLLGLVAALKQGSVFDVCIRRAAWALSAIPPFWLGMLFISLFAVGLHWLPVCCAAPPGMSFSEQPLSGQLAHLILPVLTLTLVHMSPVILHTREKVLDVLASDYVAYARMHGDNQARVVSFHVIPNSLVPAVVLQLASFAELFGGSVLAETLFSFPGIGQALVTAAMAQDTALLMAGTLISALLVFTGNAAANLIAERLLAGEEG</sequence>
<evidence type="ECO:0000256" key="7">
    <source>
        <dbReference type="RuleBase" id="RU363032"/>
    </source>
</evidence>
<gene>
    <name evidence="9" type="ORF">ACFOE0_14860</name>
</gene>
<evidence type="ECO:0000256" key="6">
    <source>
        <dbReference type="ARBA" id="ARBA00023136"/>
    </source>
</evidence>
<feature type="transmembrane region" description="Helical" evidence="7">
    <location>
        <begin position="291"/>
        <end position="315"/>
    </location>
</feature>
<keyword evidence="3" id="KW-1003">Cell membrane</keyword>
<keyword evidence="5 7" id="KW-1133">Transmembrane helix</keyword>
<keyword evidence="6 7" id="KW-0472">Membrane</keyword>
<keyword evidence="2 7" id="KW-0813">Transport</keyword>
<protein>
    <submittedName>
        <fullName evidence="9">ABC transporter permease</fullName>
    </submittedName>
</protein>
<evidence type="ECO:0000256" key="2">
    <source>
        <dbReference type="ARBA" id="ARBA00022448"/>
    </source>
</evidence>
<evidence type="ECO:0000259" key="8">
    <source>
        <dbReference type="PROSITE" id="PS50928"/>
    </source>
</evidence>
<evidence type="ECO:0000256" key="1">
    <source>
        <dbReference type="ARBA" id="ARBA00004651"/>
    </source>
</evidence>
<dbReference type="InterPro" id="IPR035906">
    <property type="entry name" value="MetI-like_sf"/>
</dbReference>
<dbReference type="Gene3D" id="1.10.3720.10">
    <property type="entry name" value="MetI-like"/>
    <property type="match status" value="1"/>
</dbReference>
<dbReference type="EMBL" id="JBHRTD010000017">
    <property type="protein sequence ID" value="MFC3139454.1"/>
    <property type="molecule type" value="Genomic_DNA"/>
</dbReference>
<keyword evidence="10" id="KW-1185">Reference proteome</keyword>
<dbReference type="RefSeq" id="WP_248937206.1">
    <property type="nucleotide sequence ID" value="NZ_JAKILF010000007.1"/>
</dbReference>
<feature type="transmembrane region" description="Helical" evidence="7">
    <location>
        <begin position="141"/>
        <end position="168"/>
    </location>
</feature>
<proteinExistence type="inferred from homology"/>
<evidence type="ECO:0000256" key="5">
    <source>
        <dbReference type="ARBA" id="ARBA00022989"/>
    </source>
</evidence>
<dbReference type="PANTHER" id="PTHR43163:SF9">
    <property type="entry name" value="ABC TRANSPORTER PERMEASE PROTEIN"/>
    <property type="match status" value="1"/>
</dbReference>